<dbReference type="Gene3D" id="3.40.50.2000">
    <property type="entry name" value="Glycogen Phosphorylase B"/>
    <property type="match status" value="1"/>
</dbReference>
<dbReference type="EMBL" id="MHCC01000004">
    <property type="protein sequence ID" value="OGY14007.1"/>
    <property type="molecule type" value="Genomic_DNA"/>
</dbReference>
<gene>
    <name evidence="2" type="ORF">A3A77_03360</name>
</gene>
<feature type="domain" description="Glycosyl transferase family 1" evidence="1">
    <location>
        <begin position="178"/>
        <end position="307"/>
    </location>
</feature>
<protein>
    <recommendedName>
        <fullName evidence="1">Glycosyl transferase family 1 domain-containing protein</fullName>
    </recommendedName>
</protein>
<dbReference type="Proteomes" id="UP000178659">
    <property type="component" value="Unassembled WGS sequence"/>
</dbReference>
<organism evidence="2 3">
    <name type="scientific">Candidatus Blackburnbacteria bacterium RIFCSPLOWO2_01_FULL_40_20</name>
    <dbReference type="NCBI Taxonomy" id="1797519"/>
    <lineage>
        <taxon>Bacteria</taxon>
        <taxon>Candidatus Blackburniibacteriota</taxon>
    </lineage>
</organism>
<proteinExistence type="predicted"/>
<accession>A0A1G1VFA0</accession>
<dbReference type="CDD" id="cd01635">
    <property type="entry name" value="Glycosyltransferase_GTB-type"/>
    <property type="match status" value="1"/>
</dbReference>
<dbReference type="SUPFAM" id="SSF53756">
    <property type="entry name" value="UDP-Glycosyltransferase/glycogen phosphorylase"/>
    <property type="match status" value="1"/>
</dbReference>
<dbReference type="PANTHER" id="PTHR46656:SF3">
    <property type="entry name" value="PUTATIVE-RELATED"/>
    <property type="match status" value="1"/>
</dbReference>
<dbReference type="InterPro" id="IPR001296">
    <property type="entry name" value="Glyco_trans_1"/>
</dbReference>
<evidence type="ECO:0000259" key="1">
    <source>
        <dbReference type="Pfam" id="PF00534"/>
    </source>
</evidence>
<sequence length="391" mass="44556">MFISFSWKLNTEKIKKQIKTEKIKMSGVNFVGHVTAESGTGQASRGLIKSIKTADVPMEITNLEMNLYRKDDKTFTDFSSLHHHPINIVSVNADQSDAVYKYLGRKFFEGKYNIGYWLWEQSSFPNDWFDRYKYFDEIWTSSSFAASSVGMASPIPVIRIPLSVAVFPNSRFDRDYFSLPKDKFIFLFIFDFLSIFERKNPIAVVNAFQNSFSNNDSVLLLLKTVNSKYNPSMYSFMKSSIKNNNVVILDKYLSKDEVDSLINVCDSYVSLHRSEGFGYTIFEAMLLGKPVVATSYSGNMDIMNSSNSYLVKYKLTELGKNYGPYKKGTVWAEPEIEHASKLMRTVFNKRGDAKHVGEIASRTIKSQLAPDVVGKIIKARLDRILETANGF</sequence>
<comment type="caution">
    <text evidence="2">The sequence shown here is derived from an EMBL/GenBank/DDBJ whole genome shotgun (WGS) entry which is preliminary data.</text>
</comment>
<dbReference type="GO" id="GO:0016757">
    <property type="term" value="F:glycosyltransferase activity"/>
    <property type="evidence" value="ECO:0007669"/>
    <property type="project" value="InterPro"/>
</dbReference>
<evidence type="ECO:0000313" key="3">
    <source>
        <dbReference type="Proteomes" id="UP000178659"/>
    </source>
</evidence>
<name>A0A1G1VFA0_9BACT</name>
<dbReference type="AlphaFoldDB" id="A0A1G1VFA0"/>
<reference evidence="2 3" key="1">
    <citation type="journal article" date="2016" name="Nat. Commun.">
        <title>Thousands of microbial genomes shed light on interconnected biogeochemical processes in an aquifer system.</title>
        <authorList>
            <person name="Anantharaman K."/>
            <person name="Brown C.T."/>
            <person name="Hug L.A."/>
            <person name="Sharon I."/>
            <person name="Castelle C.J."/>
            <person name="Probst A.J."/>
            <person name="Thomas B.C."/>
            <person name="Singh A."/>
            <person name="Wilkins M.J."/>
            <person name="Karaoz U."/>
            <person name="Brodie E.L."/>
            <person name="Williams K.H."/>
            <person name="Hubbard S.S."/>
            <person name="Banfield J.F."/>
        </authorList>
    </citation>
    <scope>NUCLEOTIDE SEQUENCE [LARGE SCALE GENOMIC DNA]</scope>
</reference>
<evidence type="ECO:0000313" key="2">
    <source>
        <dbReference type="EMBL" id="OGY14007.1"/>
    </source>
</evidence>
<dbReference type="Pfam" id="PF00534">
    <property type="entry name" value="Glycos_transf_1"/>
    <property type="match status" value="1"/>
</dbReference>
<dbReference type="PANTHER" id="PTHR46656">
    <property type="entry name" value="PUTATIVE-RELATED"/>
    <property type="match status" value="1"/>
</dbReference>